<evidence type="ECO:0000259" key="1">
    <source>
        <dbReference type="Pfam" id="PF09823"/>
    </source>
</evidence>
<reference evidence="2 3" key="1">
    <citation type="submission" date="2016-10" db="EMBL/GenBank/DDBJ databases">
        <authorList>
            <person name="de Groot N.N."/>
        </authorList>
    </citation>
    <scope>NUCLEOTIDE SEQUENCE [LARGE SCALE GENOMIC DNA]</scope>
    <source>
        <strain evidence="2">MBHS1</strain>
    </source>
</reference>
<name>A0A1H6FAU5_9GAMM</name>
<protein>
    <recommendedName>
        <fullName evidence="1">DUF2357 domain-containing protein</fullName>
    </recommendedName>
</protein>
<dbReference type="AlphaFoldDB" id="A0A1H6FAU5"/>
<keyword evidence="3" id="KW-1185">Reference proteome</keyword>
<sequence>MKYRNRLSGEVREDLTGILLAGLWQAQGKDPSVSIQLQGYALLQDAQHKCLPGELETQSIRLIAKKLEEFSSNNNTWLDWNEVSPLVPNISEQGEKQDLERFLLSEDSLHLHHLQQVCALPHTHLRTEAERVHVSRARRVDKNAVTYLAAHTKDWEKRTLWGVQPRHILAKIRYEMWDIYENRVAARLIDHLLVYLNRRISKLQKIIDTLVKLTNYDVSGYYRLQRRIYTLWGGPKQDKQQDKQAEEYTRNTLAELQKLKYQLLGMMGSVLYKQVPRLARVANQLTMTNILLNDPYYRSVGVLWQEWMRHGAEKSKITQAQYQDLCQGFNQFCLLLVVRAFAQLAYEPVDDSLETPLDETNVLVLKGWHGQIDLEIQKSGILQLIENDNNKPVVRLRILPLLASLSTQSLKLQQQAYLELAASLVKPEAAPPLTLILYPGESNDHLSLCLHSLPHESEGLFENLGLMPVSPWEIASVEQVAYALRRALMAPFLLHYPPKIELNKLLEADAAIPNWLKKADPQSKKWCVIQPVADYEVMPWLQKQRSKPEQEIKRLKQEINQEYDKNRNSKKHNYLKKTYQDHWETLKAWDSFKQQQKQAQSYFQHLLKCPVCSVDNINNSGSFTLRDKNTFSCKCSTCKSEWALRLDEQGERYPLLLPEGLSSTEKENTRQQWGMDIL</sequence>
<evidence type="ECO:0000313" key="2">
    <source>
        <dbReference type="EMBL" id="SEH06491.1"/>
    </source>
</evidence>
<organism evidence="2 3">
    <name type="scientific">Candidatus Venteria ishoeyi</name>
    <dbReference type="NCBI Taxonomy" id="1899563"/>
    <lineage>
        <taxon>Bacteria</taxon>
        <taxon>Pseudomonadati</taxon>
        <taxon>Pseudomonadota</taxon>
        <taxon>Gammaproteobacteria</taxon>
        <taxon>Thiotrichales</taxon>
        <taxon>Thiotrichaceae</taxon>
        <taxon>Venteria</taxon>
    </lineage>
</organism>
<feature type="domain" description="DUF2357" evidence="1">
    <location>
        <begin position="92"/>
        <end position="198"/>
    </location>
</feature>
<gene>
    <name evidence="2" type="ORF">MBHS_02353</name>
</gene>
<dbReference type="Proteomes" id="UP000236724">
    <property type="component" value="Unassembled WGS sequence"/>
</dbReference>
<dbReference type="EMBL" id="FMSV02000496">
    <property type="protein sequence ID" value="SEH06491.1"/>
    <property type="molecule type" value="Genomic_DNA"/>
</dbReference>
<dbReference type="InterPro" id="IPR018633">
    <property type="entry name" value="DUF2357"/>
</dbReference>
<evidence type="ECO:0000313" key="3">
    <source>
        <dbReference type="Proteomes" id="UP000236724"/>
    </source>
</evidence>
<dbReference type="RefSeq" id="WP_103920263.1">
    <property type="nucleotide sequence ID" value="NZ_FMSV02000496.1"/>
</dbReference>
<proteinExistence type="predicted"/>
<dbReference type="Pfam" id="PF09823">
    <property type="entry name" value="DUF2357"/>
    <property type="match status" value="1"/>
</dbReference>
<dbReference type="OrthoDB" id="8884239at2"/>
<accession>A0A1H6FAU5</accession>